<organism evidence="7 8">
    <name type="scientific">Boletus edulis BED1</name>
    <dbReference type="NCBI Taxonomy" id="1328754"/>
    <lineage>
        <taxon>Eukaryota</taxon>
        <taxon>Fungi</taxon>
        <taxon>Dikarya</taxon>
        <taxon>Basidiomycota</taxon>
        <taxon>Agaricomycotina</taxon>
        <taxon>Agaricomycetes</taxon>
        <taxon>Agaricomycetidae</taxon>
        <taxon>Boletales</taxon>
        <taxon>Boletineae</taxon>
        <taxon>Boletaceae</taxon>
        <taxon>Boletoideae</taxon>
        <taxon>Boletus</taxon>
    </lineage>
</organism>
<keyword evidence="5" id="KW-0378">Hydrolase</keyword>
<comment type="caution">
    <text evidence="7">The sequence shown here is derived from an EMBL/GenBank/DDBJ whole genome shotgun (WGS) entry which is preliminary data.</text>
</comment>
<dbReference type="PANTHER" id="PTHR13367:SF34">
    <property type="match status" value="1"/>
</dbReference>
<sequence>MVPRGLSPLSEQLHRCVAYLDDAHTRGTDIRFPHGFRAAVTLGHKVTKDRLVQGCMRMRKLGHGHSVMFFAPLEVDHRIRGLVSKDNPSTSITTTEILHWAIHETWNDNSSL</sequence>
<evidence type="ECO:0000313" key="8">
    <source>
        <dbReference type="Proteomes" id="UP001194468"/>
    </source>
</evidence>
<evidence type="ECO:0000313" key="7">
    <source>
        <dbReference type="EMBL" id="KAF8422364.1"/>
    </source>
</evidence>
<dbReference type="PANTHER" id="PTHR13367">
    <property type="entry name" value="UBIQUITIN THIOESTERASE"/>
    <property type="match status" value="1"/>
</dbReference>
<evidence type="ECO:0000256" key="1">
    <source>
        <dbReference type="ARBA" id="ARBA00000707"/>
    </source>
</evidence>
<evidence type="ECO:0000256" key="2">
    <source>
        <dbReference type="ARBA" id="ARBA00012759"/>
    </source>
</evidence>
<keyword evidence="4" id="KW-0833">Ubl conjugation pathway</keyword>
<keyword evidence="6" id="KW-0788">Thiol protease</keyword>
<dbReference type="EMBL" id="WHUW01000125">
    <property type="protein sequence ID" value="KAF8422364.1"/>
    <property type="molecule type" value="Genomic_DNA"/>
</dbReference>
<keyword evidence="3" id="KW-0645">Protease</keyword>
<dbReference type="EC" id="3.4.19.12" evidence="2"/>
<dbReference type="GO" id="GO:0004843">
    <property type="term" value="F:cysteine-type deubiquitinase activity"/>
    <property type="evidence" value="ECO:0007669"/>
    <property type="project" value="UniProtKB-EC"/>
</dbReference>
<evidence type="ECO:0000256" key="3">
    <source>
        <dbReference type="ARBA" id="ARBA00022670"/>
    </source>
</evidence>
<comment type="catalytic activity">
    <reaction evidence="1">
        <text>Thiol-dependent hydrolysis of ester, thioester, amide, peptide and isopeptide bonds formed by the C-terminal Gly of ubiquitin (a 76-residue protein attached to proteins as an intracellular targeting signal).</text>
        <dbReference type="EC" id="3.4.19.12"/>
    </reaction>
</comment>
<evidence type="ECO:0000256" key="6">
    <source>
        <dbReference type="ARBA" id="ARBA00022807"/>
    </source>
</evidence>
<dbReference type="InterPro" id="IPR051346">
    <property type="entry name" value="OTU_Deubiquitinase"/>
</dbReference>
<reference evidence="7" key="1">
    <citation type="submission" date="2019-10" db="EMBL/GenBank/DDBJ databases">
        <authorList>
            <consortium name="DOE Joint Genome Institute"/>
            <person name="Kuo A."/>
            <person name="Miyauchi S."/>
            <person name="Kiss E."/>
            <person name="Drula E."/>
            <person name="Kohler A."/>
            <person name="Sanchez-Garcia M."/>
            <person name="Andreopoulos B."/>
            <person name="Barry K.W."/>
            <person name="Bonito G."/>
            <person name="Buee M."/>
            <person name="Carver A."/>
            <person name="Chen C."/>
            <person name="Cichocki N."/>
            <person name="Clum A."/>
            <person name="Culley D."/>
            <person name="Crous P.W."/>
            <person name="Fauchery L."/>
            <person name="Girlanda M."/>
            <person name="Hayes R."/>
            <person name="Keri Z."/>
            <person name="LaButti K."/>
            <person name="Lipzen A."/>
            <person name="Lombard V."/>
            <person name="Magnuson J."/>
            <person name="Maillard F."/>
            <person name="Morin E."/>
            <person name="Murat C."/>
            <person name="Nolan M."/>
            <person name="Ohm R."/>
            <person name="Pangilinan J."/>
            <person name="Pereira M."/>
            <person name="Perotto S."/>
            <person name="Peter M."/>
            <person name="Riley R."/>
            <person name="Sitrit Y."/>
            <person name="Stielow B."/>
            <person name="Szollosi G."/>
            <person name="Zifcakova L."/>
            <person name="Stursova M."/>
            <person name="Spatafora J.W."/>
            <person name="Tedersoo L."/>
            <person name="Vaario L.-M."/>
            <person name="Yamada A."/>
            <person name="Yan M."/>
            <person name="Wang P."/>
            <person name="Xu J."/>
            <person name="Bruns T."/>
            <person name="Baldrian P."/>
            <person name="Vilgalys R."/>
            <person name="Henrissat B."/>
            <person name="Grigoriev I.V."/>
            <person name="Hibbett D."/>
            <person name="Nagy L.G."/>
            <person name="Martin F.M."/>
        </authorList>
    </citation>
    <scope>NUCLEOTIDE SEQUENCE</scope>
    <source>
        <strain evidence="7">BED1</strain>
    </source>
</reference>
<proteinExistence type="predicted"/>
<name>A0AAD4BEG3_BOLED</name>
<gene>
    <name evidence="7" type="ORF">L210DRAFT_3423266</name>
</gene>
<dbReference type="GO" id="GO:0006508">
    <property type="term" value="P:proteolysis"/>
    <property type="evidence" value="ECO:0007669"/>
    <property type="project" value="UniProtKB-KW"/>
</dbReference>
<reference evidence="7" key="2">
    <citation type="journal article" date="2020" name="Nat. Commun.">
        <title>Large-scale genome sequencing of mycorrhizal fungi provides insights into the early evolution of symbiotic traits.</title>
        <authorList>
            <person name="Miyauchi S."/>
            <person name="Kiss E."/>
            <person name="Kuo A."/>
            <person name="Drula E."/>
            <person name="Kohler A."/>
            <person name="Sanchez-Garcia M."/>
            <person name="Morin E."/>
            <person name="Andreopoulos B."/>
            <person name="Barry K.W."/>
            <person name="Bonito G."/>
            <person name="Buee M."/>
            <person name="Carver A."/>
            <person name="Chen C."/>
            <person name="Cichocki N."/>
            <person name="Clum A."/>
            <person name="Culley D."/>
            <person name="Crous P.W."/>
            <person name="Fauchery L."/>
            <person name="Girlanda M."/>
            <person name="Hayes R.D."/>
            <person name="Keri Z."/>
            <person name="LaButti K."/>
            <person name="Lipzen A."/>
            <person name="Lombard V."/>
            <person name="Magnuson J."/>
            <person name="Maillard F."/>
            <person name="Murat C."/>
            <person name="Nolan M."/>
            <person name="Ohm R.A."/>
            <person name="Pangilinan J."/>
            <person name="Pereira M.F."/>
            <person name="Perotto S."/>
            <person name="Peter M."/>
            <person name="Pfister S."/>
            <person name="Riley R."/>
            <person name="Sitrit Y."/>
            <person name="Stielow J.B."/>
            <person name="Szollosi G."/>
            <person name="Zifcakova L."/>
            <person name="Stursova M."/>
            <person name="Spatafora J.W."/>
            <person name="Tedersoo L."/>
            <person name="Vaario L.M."/>
            <person name="Yamada A."/>
            <person name="Yan M."/>
            <person name="Wang P."/>
            <person name="Xu J."/>
            <person name="Bruns T."/>
            <person name="Baldrian P."/>
            <person name="Vilgalys R."/>
            <person name="Dunand C."/>
            <person name="Henrissat B."/>
            <person name="Grigoriev I.V."/>
            <person name="Hibbett D."/>
            <person name="Nagy L.G."/>
            <person name="Martin F.M."/>
        </authorList>
    </citation>
    <scope>NUCLEOTIDE SEQUENCE</scope>
    <source>
        <strain evidence="7">BED1</strain>
    </source>
</reference>
<evidence type="ECO:0000256" key="4">
    <source>
        <dbReference type="ARBA" id="ARBA00022786"/>
    </source>
</evidence>
<dbReference type="AlphaFoldDB" id="A0AAD4BEG3"/>
<keyword evidence="8" id="KW-1185">Reference proteome</keyword>
<protein>
    <recommendedName>
        <fullName evidence="2">ubiquitinyl hydrolase 1</fullName>
        <ecNumber evidence="2">3.4.19.12</ecNumber>
    </recommendedName>
</protein>
<dbReference type="Proteomes" id="UP001194468">
    <property type="component" value="Unassembled WGS sequence"/>
</dbReference>
<accession>A0AAD4BEG3</accession>
<evidence type="ECO:0000256" key="5">
    <source>
        <dbReference type="ARBA" id="ARBA00022801"/>
    </source>
</evidence>